<dbReference type="InterPro" id="IPR011009">
    <property type="entry name" value="Kinase-like_dom_sf"/>
</dbReference>
<accession>A0A6C0D2R7</accession>
<organism evidence="3">
    <name type="scientific">viral metagenome</name>
    <dbReference type="NCBI Taxonomy" id="1070528"/>
    <lineage>
        <taxon>unclassified sequences</taxon>
        <taxon>metagenomes</taxon>
        <taxon>organismal metagenomes</taxon>
    </lineage>
</organism>
<dbReference type="Gene3D" id="1.10.510.10">
    <property type="entry name" value="Transferase(Phosphotransferase) domain 1"/>
    <property type="match status" value="1"/>
</dbReference>
<dbReference type="PANTHER" id="PTHR11909">
    <property type="entry name" value="CASEIN KINASE-RELATED"/>
    <property type="match status" value="1"/>
</dbReference>
<feature type="domain" description="Protein kinase" evidence="2">
    <location>
        <begin position="10"/>
        <end position="272"/>
    </location>
</feature>
<protein>
    <recommendedName>
        <fullName evidence="1">non-specific serine/threonine protein kinase</fullName>
        <ecNumber evidence="1">2.7.11.1</ecNumber>
    </recommendedName>
</protein>
<dbReference type="AlphaFoldDB" id="A0A6C0D2R7"/>
<name>A0A6C0D2R7_9ZZZZ</name>
<dbReference type="PROSITE" id="PS00108">
    <property type="entry name" value="PROTEIN_KINASE_ST"/>
    <property type="match status" value="1"/>
</dbReference>
<dbReference type="SUPFAM" id="SSF56112">
    <property type="entry name" value="Protein kinase-like (PK-like)"/>
    <property type="match status" value="1"/>
</dbReference>
<dbReference type="Pfam" id="PF00069">
    <property type="entry name" value="Pkinase"/>
    <property type="match status" value="1"/>
</dbReference>
<dbReference type="InterPro" id="IPR008271">
    <property type="entry name" value="Ser/Thr_kinase_AS"/>
</dbReference>
<evidence type="ECO:0000256" key="1">
    <source>
        <dbReference type="ARBA" id="ARBA00012513"/>
    </source>
</evidence>
<dbReference type="GO" id="GO:0005524">
    <property type="term" value="F:ATP binding"/>
    <property type="evidence" value="ECO:0007669"/>
    <property type="project" value="InterPro"/>
</dbReference>
<evidence type="ECO:0000259" key="2">
    <source>
        <dbReference type="PROSITE" id="PS50011"/>
    </source>
</evidence>
<sequence>MEGIILSQKYKITRLINGGSFCKLYEAIHIYKNQIVAIKCESSEIGKKVLDNEINMYIYLKKYKINIPNIKDIGTYENYKYIVMELLQITLKEYFTKYVNSINMELLIHNVFDVVSSFHERMLVHRDIKPENFIFDKKMNIYIIDLGLSTFISDRIMNTFIGNKLYASYNCHLSEYIYRQRDDLISIVYMLLHLYTGTLPWDKTPFDHTHQIKSKPRSLFNLDYMLENKFNSESHSKYYNLKKNTNYVEFYKKIEKYDENVSYLLNIYHNIK</sequence>
<dbReference type="EMBL" id="MN739524">
    <property type="protein sequence ID" value="QHT10692.1"/>
    <property type="molecule type" value="Genomic_DNA"/>
</dbReference>
<dbReference type="InterPro" id="IPR000719">
    <property type="entry name" value="Prot_kinase_dom"/>
</dbReference>
<dbReference type="InterPro" id="IPR050235">
    <property type="entry name" value="CK1_Ser-Thr_kinase"/>
</dbReference>
<dbReference type="SMART" id="SM00220">
    <property type="entry name" value="S_TKc"/>
    <property type="match status" value="1"/>
</dbReference>
<dbReference type="Gene3D" id="3.30.200.20">
    <property type="entry name" value="Phosphorylase Kinase, domain 1"/>
    <property type="match status" value="1"/>
</dbReference>
<dbReference type="GO" id="GO:0004674">
    <property type="term" value="F:protein serine/threonine kinase activity"/>
    <property type="evidence" value="ECO:0007669"/>
    <property type="project" value="UniProtKB-EC"/>
</dbReference>
<dbReference type="EC" id="2.7.11.1" evidence="1"/>
<proteinExistence type="predicted"/>
<evidence type="ECO:0000313" key="3">
    <source>
        <dbReference type="EMBL" id="QHT10692.1"/>
    </source>
</evidence>
<dbReference type="PROSITE" id="PS50011">
    <property type="entry name" value="PROTEIN_KINASE_DOM"/>
    <property type="match status" value="1"/>
</dbReference>
<reference evidence="3" key="1">
    <citation type="journal article" date="2020" name="Nature">
        <title>Giant virus diversity and host interactions through global metagenomics.</title>
        <authorList>
            <person name="Schulz F."/>
            <person name="Roux S."/>
            <person name="Paez-Espino D."/>
            <person name="Jungbluth S."/>
            <person name="Walsh D.A."/>
            <person name="Denef V.J."/>
            <person name="McMahon K.D."/>
            <person name="Konstantinidis K.T."/>
            <person name="Eloe-Fadrosh E.A."/>
            <person name="Kyrpides N.C."/>
            <person name="Woyke T."/>
        </authorList>
    </citation>
    <scope>NUCLEOTIDE SEQUENCE</scope>
    <source>
        <strain evidence="3">GVMAG-M-3300023174-107</strain>
    </source>
</reference>